<keyword evidence="7" id="KW-1185">Reference proteome</keyword>
<evidence type="ECO:0000259" key="4">
    <source>
        <dbReference type="SMART" id="SM01308"/>
    </source>
</evidence>
<dbReference type="PANTHER" id="PTHR13298:SF11">
    <property type="entry name" value="RAPAMYCIN-INSENSITIVE COMPANION OF MTOR"/>
    <property type="match status" value="1"/>
</dbReference>
<name>D8LPP5_ECTSI</name>
<dbReference type="InterPro" id="IPR028267">
    <property type="entry name" value="Pianissimo_N"/>
</dbReference>
<dbReference type="SMART" id="SM01303">
    <property type="entry name" value="RasGEF_N_2"/>
    <property type="match status" value="1"/>
</dbReference>
<dbReference type="Pfam" id="PF14664">
    <property type="entry name" value="RICTOR_N"/>
    <property type="match status" value="1"/>
</dbReference>
<dbReference type="InterPro" id="IPR029452">
    <property type="entry name" value="RICTOR_V"/>
</dbReference>
<evidence type="ECO:0008006" key="8">
    <source>
        <dbReference type="Google" id="ProtNLM"/>
    </source>
</evidence>
<dbReference type="OMA" id="HIACAGR"/>
<feature type="domain" description="Rapamycin-insensitive companion of mTOR middle" evidence="3">
    <location>
        <begin position="418"/>
        <end position="636"/>
    </location>
</feature>
<feature type="compositionally biased region" description="Low complexity" evidence="2">
    <location>
        <begin position="917"/>
        <end position="926"/>
    </location>
</feature>
<dbReference type="InterPro" id="IPR029451">
    <property type="entry name" value="RICTOR_M"/>
</dbReference>
<dbReference type="Pfam" id="PF14668">
    <property type="entry name" value="RICTOR_V"/>
    <property type="match status" value="1"/>
</dbReference>
<dbReference type="eggNOG" id="KOG3694">
    <property type="taxonomic scope" value="Eukaryota"/>
</dbReference>
<evidence type="ECO:0000256" key="1">
    <source>
        <dbReference type="ARBA" id="ARBA00008878"/>
    </source>
</evidence>
<feature type="domain" description="Rapamycin-insensitive companion of mTOR N-terminal" evidence="4">
    <location>
        <begin position="2"/>
        <end position="290"/>
    </location>
</feature>
<feature type="region of interest" description="Disordered" evidence="2">
    <location>
        <begin position="979"/>
        <end position="1019"/>
    </location>
</feature>
<dbReference type="GO" id="GO:0031932">
    <property type="term" value="C:TORC2 complex"/>
    <property type="evidence" value="ECO:0007669"/>
    <property type="project" value="InterPro"/>
</dbReference>
<feature type="region of interest" description="Disordered" evidence="2">
    <location>
        <begin position="193"/>
        <end position="229"/>
    </location>
</feature>
<dbReference type="InterPro" id="IPR028268">
    <property type="entry name" value="Pianissimo_fam"/>
</dbReference>
<dbReference type="InterPro" id="IPR029453">
    <property type="entry name" value="Rictor_IV"/>
</dbReference>
<reference evidence="6 7" key="1">
    <citation type="journal article" date="2010" name="Nature">
        <title>The Ectocarpus genome and the independent evolution of multicellularity in brown algae.</title>
        <authorList>
            <person name="Cock J.M."/>
            <person name="Sterck L."/>
            <person name="Rouze P."/>
            <person name="Scornet D."/>
            <person name="Allen A.E."/>
            <person name="Amoutzias G."/>
            <person name="Anthouard V."/>
            <person name="Artiguenave F."/>
            <person name="Aury J.M."/>
            <person name="Badger J.H."/>
            <person name="Beszteri B."/>
            <person name="Billiau K."/>
            <person name="Bonnet E."/>
            <person name="Bothwell J.H."/>
            <person name="Bowler C."/>
            <person name="Boyen C."/>
            <person name="Brownlee C."/>
            <person name="Carrano C.J."/>
            <person name="Charrier B."/>
            <person name="Cho G.Y."/>
            <person name="Coelho S.M."/>
            <person name="Collen J."/>
            <person name="Corre E."/>
            <person name="Da Silva C."/>
            <person name="Delage L."/>
            <person name="Delaroque N."/>
            <person name="Dittami S.M."/>
            <person name="Doulbeau S."/>
            <person name="Elias M."/>
            <person name="Farnham G."/>
            <person name="Gachon C.M."/>
            <person name="Gschloessl B."/>
            <person name="Heesch S."/>
            <person name="Jabbari K."/>
            <person name="Jubin C."/>
            <person name="Kawai H."/>
            <person name="Kimura K."/>
            <person name="Kloareg B."/>
            <person name="Kupper F.C."/>
            <person name="Lang D."/>
            <person name="Le Bail A."/>
            <person name="Leblanc C."/>
            <person name="Lerouge P."/>
            <person name="Lohr M."/>
            <person name="Lopez P.J."/>
            <person name="Martens C."/>
            <person name="Maumus F."/>
            <person name="Michel G."/>
            <person name="Miranda-Saavedra D."/>
            <person name="Morales J."/>
            <person name="Moreau H."/>
            <person name="Motomura T."/>
            <person name="Nagasato C."/>
            <person name="Napoli C.A."/>
            <person name="Nelson D.R."/>
            <person name="Nyvall-Collen P."/>
            <person name="Peters A.F."/>
            <person name="Pommier C."/>
            <person name="Potin P."/>
            <person name="Poulain J."/>
            <person name="Quesneville H."/>
            <person name="Read B."/>
            <person name="Rensing S.A."/>
            <person name="Ritter A."/>
            <person name="Rousvoal S."/>
            <person name="Samanta M."/>
            <person name="Samson G."/>
            <person name="Schroeder D.C."/>
            <person name="Segurens B."/>
            <person name="Strittmatter M."/>
            <person name="Tonon T."/>
            <person name="Tregear J.W."/>
            <person name="Valentin K."/>
            <person name="von Dassow P."/>
            <person name="Yamagishi T."/>
            <person name="Van de Peer Y."/>
            <person name="Wincker P."/>
        </authorList>
    </citation>
    <scope>NUCLEOTIDE SEQUENCE [LARGE SCALE GENOMIC DNA]</scope>
    <source>
        <strain evidence="7">Ec32 / CCAP1310/4</strain>
    </source>
</reference>
<dbReference type="SMART" id="SM01310">
    <property type="entry name" value="RICTOR_V"/>
    <property type="match status" value="1"/>
</dbReference>
<evidence type="ECO:0000313" key="6">
    <source>
        <dbReference type="EMBL" id="CBN77350.1"/>
    </source>
</evidence>
<dbReference type="SMART" id="SM01308">
    <property type="entry name" value="RICTOR_N"/>
    <property type="match status" value="1"/>
</dbReference>
<organism evidence="6 7">
    <name type="scientific">Ectocarpus siliculosus</name>
    <name type="common">Brown alga</name>
    <name type="synonym">Conferva siliculosa</name>
    <dbReference type="NCBI Taxonomy" id="2880"/>
    <lineage>
        <taxon>Eukaryota</taxon>
        <taxon>Sar</taxon>
        <taxon>Stramenopiles</taxon>
        <taxon>Ochrophyta</taxon>
        <taxon>PX clade</taxon>
        <taxon>Phaeophyceae</taxon>
        <taxon>Ectocarpales</taxon>
        <taxon>Ectocarpaceae</taxon>
        <taxon>Ectocarpus</taxon>
    </lineage>
</organism>
<protein>
    <recommendedName>
        <fullName evidence="8">Rapamycin-insensitive companion of mTOR domain-containing protein</fullName>
    </recommendedName>
</protein>
<dbReference type="InParanoid" id="D8LPP5"/>
<dbReference type="Pfam" id="PF14663">
    <property type="entry name" value="RasGEF_N_2"/>
    <property type="match status" value="1"/>
</dbReference>
<proteinExistence type="inferred from homology"/>
<evidence type="ECO:0000256" key="2">
    <source>
        <dbReference type="SAM" id="MobiDB-lite"/>
    </source>
</evidence>
<dbReference type="PANTHER" id="PTHR13298">
    <property type="entry name" value="CYTOSOLIC REGULATOR PIANISSIMO"/>
    <property type="match status" value="1"/>
</dbReference>
<comment type="similarity">
    <text evidence="1">Belongs to the RICTOR family.</text>
</comment>
<dbReference type="SMART" id="SM01307">
    <property type="entry name" value="RICTOR_M"/>
    <property type="match status" value="1"/>
</dbReference>
<dbReference type="GO" id="GO:0038203">
    <property type="term" value="P:TORC2 signaling"/>
    <property type="evidence" value="ECO:0007669"/>
    <property type="project" value="TreeGrafter"/>
</dbReference>
<dbReference type="EMBL" id="FN648741">
    <property type="protein sequence ID" value="CBN77350.1"/>
    <property type="molecule type" value="Genomic_DNA"/>
</dbReference>
<feature type="domain" description="Rapamycin-insensitive companion of mTOR" evidence="5">
    <location>
        <begin position="1159"/>
        <end position="1233"/>
    </location>
</feature>
<evidence type="ECO:0000259" key="5">
    <source>
        <dbReference type="SMART" id="SM01310"/>
    </source>
</evidence>
<dbReference type="SUPFAM" id="SSF48371">
    <property type="entry name" value="ARM repeat"/>
    <property type="match status" value="1"/>
</dbReference>
<feature type="region of interest" description="Disordered" evidence="2">
    <location>
        <begin position="900"/>
        <end position="967"/>
    </location>
</feature>
<dbReference type="EMBL" id="FN649738">
    <property type="protein sequence ID" value="CBN77350.1"/>
    <property type="molecule type" value="Genomic_DNA"/>
</dbReference>
<dbReference type="STRING" id="2880.D8LPP5"/>
<evidence type="ECO:0000313" key="7">
    <source>
        <dbReference type="Proteomes" id="UP000002630"/>
    </source>
</evidence>
<feature type="region of interest" description="Disordered" evidence="2">
    <location>
        <begin position="1038"/>
        <end position="1060"/>
    </location>
</feature>
<sequence>MQALKLVKQIMAVDSSRLPREVVRTVVAVSGHKEDNFRRVCLETLQELAVADPRVVAHANGFRVLLAAAIDPANQDLTEPLVTTLTSIIEDPATRRYVRPHLEIHQLLTGFTDLDAPPGPERAHRWQATRKALVIAMRTWAGVHLLASDSRGLVTLMRLLRDPSASFSDDAGLQDSILETIVDIFDPLVGMDRTTSSAEPGRESKLSAPFSGRSATLPHKSAGSGLRTRRGSEPHNLLLSYATLLCAAFVHCGLIPSLTTLSISAGSEKLRTKAATLLVDVLHLCAMLLSQNQCTRLLSMPGLVEIAAESLTGCMGIAEGGVRSCHLTRSRASRASDLVRLLHGALGAGAVGPVSAYFGQQGQTEQPMVTIGGLMEKVYEAESAIDSGMDTHQSQGWEPTGTLEQMRKELRVSIESSVEKSVMEAQMNKSKVLATKDWTKWDWDVVDDIVQDILPHSPRGGGGGLHNMRWDPDHIRHIACAGRLYSLLLQQQEGLHFLQTDARGGVLQETVKELQALVTRRCSGSGSGRFAAASKVFDMDSCQRNLSGGYITLLFSVAAGTEAGRQLLSDTGLWDHLARMGSQPELDYMSRLILAKIDLASEKCFPRDQLESWMTTGSRMRIALRNSSTANRRLRDPVLTAHGGSTTPSDYARSEEWCIEMLVAQVHGDDPAVARAALSVLEEATQDERCLRTLVLAKPDLIHKPGANDLLMRFLSIPEGIVYLEEHGWVEQMVREWKDSGRTTTYADSVDMKWKTHVNDVEHVEEHLSMEPMSKHEHDISDSGVAIPIRMSNMSQDGGVEVELLMSLPWNIEVMLSTDSTATSGLQLRLDTFVDTLPKEDSPSVGATARGAPGATKMVVRGILVDSAGKPTCHPLEAHLTIHARLCVGACAVDRRGNVQWSPTSSLMDKHTAPFGRSRSSRPPRSQWSPQHGRADHHSSFGTNTMYRGVQGMQDFGPGRELPEDPSDMEHQLFWSTCRPHQRVPPSPLVVNPGSDNGKDDSRSGLGMHTVSPLSNSLHDEALDGDEQEAFLPAARADPVGKSDAEAEDGETLQESARSATCGRERVVRVPNETARWVFTNQPQSEDTISTQVVENSSVTYLKAVEMTISLKDMGPAGILLPPHLYGELAKTERGCELLQKHGDLNNLLHIARNSGAAADDRKGALWAVAHVSSWPLGLALLEELRGDVVGMLLKMCTSESHLSVWGTLFCVVSLVARTARGRAAIRAAGWESARDPSTSAFLPQDPTVLFQPVPWEFEGSLTRGLDQQPGDPIIDNLRKDLGRTRDADILDQVVKLSSHISRKEAMRKLSRMRKDKAFKESFTNSLPVFLLVHQLLADYSFSLPMRRYIFELFEQVAPGSLNWEPYVA</sequence>
<dbReference type="InterPro" id="IPR016024">
    <property type="entry name" value="ARM-type_fold"/>
</dbReference>
<dbReference type="Proteomes" id="UP000002630">
    <property type="component" value="Linkage Group LG13"/>
</dbReference>
<dbReference type="OrthoDB" id="271111at2759"/>
<evidence type="ECO:0000259" key="3">
    <source>
        <dbReference type="SMART" id="SM01307"/>
    </source>
</evidence>
<accession>D8LPP5</accession>
<gene>
    <name evidence="6" type="ORF">Esi_0053_0026</name>
</gene>